<feature type="non-terminal residue" evidence="1">
    <location>
        <position position="1"/>
    </location>
</feature>
<organism evidence="1 2">
    <name type="scientific">Ilex paraguariensis</name>
    <name type="common">yerba mate</name>
    <dbReference type="NCBI Taxonomy" id="185542"/>
    <lineage>
        <taxon>Eukaryota</taxon>
        <taxon>Viridiplantae</taxon>
        <taxon>Streptophyta</taxon>
        <taxon>Embryophyta</taxon>
        <taxon>Tracheophyta</taxon>
        <taxon>Spermatophyta</taxon>
        <taxon>Magnoliopsida</taxon>
        <taxon>eudicotyledons</taxon>
        <taxon>Gunneridae</taxon>
        <taxon>Pentapetalae</taxon>
        <taxon>asterids</taxon>
        <taxon>campanulids</taxon>
        <taxon>Aquifoliales</taxon>
        <taxon>Aquifoliaceae</taxon>
        <taxon>Ilex</taxon>
    </lineage>
</organism>
<evidence type="ECO:0000313" key="1">
    <source>
        <dbReference type="EMBL" id="CAK9141195.1"/>
    </source>
</evidence>
<name>A0ABC8RCD4_9AQUA</name>
<dbReference type="Proteomes" id="UP001642360">
    <property type="component" value="Unassembled WGS sequence"/>
</dbReference>
<dbReference type="EMBL" id="CAUOFW020001107">
    <property type="protein sequence ID" value="CAK9141195.1"/>
    <property type="molecule type" value="Genomic_DNA"/>
</dbReference>
<evidence type="ECO:0000313" key="2">
    <source>
        <dbReference type="Proteomes" id="UP001642360"/>
    </source>
</evidence>
<comment type="caution">
    <text evidence="1">The sequence shown here is derived from an EMBL/GenBank/DDBJ whole genome shotgun (WGS) entry which is preliminary data.</text>
</comment>
<accession>A0ABC8RCD4</accession>
<sequence>KKAKYKDEQELREATLSSKGFSLGLGIENFRGLEILHKKSKLLLNTCNLCPSLLLQGLP</sequence>
<dbReference type="AlphaFoldDB" id="A0ABC8RCD4"/>
<reference evidence="1 2" key="1">
    <citation type="submission" date="2024-02" db="EMBL/GenBank/DDBJ databases">
        <authorList>
            <person name="Vignale AGUSTIN F."/>
            <person name="Sosa J E."/>
            <person name="Modenutti C."/>
        </authorList>
    </citation>
    <scope>NUCLEOTIDE SEQUENCE [LARGE SCALE GENOMIC DNA]</scope>
</reference>
<proteinExistence type="predicted"/>
<keyword evidence="2" id="KW-1185">Reference proteome</keyword>
<gene>
    <name evidence="1" type="ORF">ILEXP_LOCUS8726</name>
</gene>
<protein>
    <submittedName>
        <fullName evidence="1">Uncharacterized protein</fullName>
    </submittedName>
</protein>